<dbReference type="OrthoDB" id="6152554at2759"/>
<evidence type="ECO:0000313" key="2">
    <source>
        <dbReference type="EMBL" id="CAG2191307.1"/>
    </source>
</evidence>
<reference evidence="2" key="1">
    <citation type="submission" date="2021-03" db="EMBL/GenBank/DDBJ databases">
        <authorList>
            <person name="Bekaert M."/>
        </authorList>
    </citation>
    <scope>NUCLEOTIDE SEQUENCE</scope>
</reference>
<organism evidence="2 3">
    <name type="scientific">Mytilus edulis</name>
    <name type="common">Blue mussel</name>
    <dbReference type="NCBI Taxonomy" id="6550"/>
    <lineage>
        <taxon>Eukaryota</taxon>
        <taxon>Metazoa</taxon>
        <taxon>Spiralia</taxon>
        <taxon>Lophotrochozoa</taxon>
        <taxon>Mollusca</taxon>
        <taxon>Bivalvia</taxon>
        <taxon>Autobranchia</taxon>
        <taxon>Pteriomorphia</taxon>
        <taxon>Mytilida</taxon>
        <taxon>Mytiloidea</taxon>
        <taxon>Mytilidae</taxon>
        <taxon>Mytilinae</taxon>
        <taxon>Mytilus</taxon>
    </lineage>
</organism>
<dbReference type="Proteomes" id="UP000683360">
    <property type="component" value="Unassembled WGS sequence"/>
</dbReference>
<dbReference type="SUPFAM" id="SSF56496">
    <property type="entry name" value="Fibrinogen C-terminal domain-like"/>
    <property type="match status" value="1"/>
</dbReference>
<keyword evidence="3" id="KW-1185">Reference proteome</keyword>
<sequence length="200" mass="22461">MFEGKVHVSTWIPFGNFLSFCYRVMHTTCMYSFDGFDKTSLFLDGNIECLYCSGVENATECQQFMTCENDEICYQQKYVNGAGSVLYDYGCSSQPTCRRIDTVPIIGRRDEGLHIKCTSCCSHGSLCNRNLMCDKTTNNGTVLLRECSEIKGDNLVNGVYNIYPDGTAAAVQVYCDMVTEKGAWTEIPCTIQYTIILEMV</sequence>
<dbReference type="InterPro" id="IPR036056">
    <property type="entry name" value="Fibrinogen-like_C"/>
</dbReference>
<dbReference type="PROSITE" id="PS51406">
    <property type="entry name" value="FIBRINOGEN_C_2"/>
    <property type="match status" value="1"/>
</dbReference>
<comment type="caution">
    <text evidence="2">The sequence shown here is derived from an EMBL/GenBank/DDBJ whole genome shotgun (WGS) entry which is preliminary data.</text>
</comment>
<name>A0A8S3Q3F3_MYTED</name>
<protein>
    <recommendedName>
        <fullName evidence="1">Fibrinogen C-terminal domain-containing protein</fullName>
    </recommendedName>
</protein>
<accession>A0A8S3Q3F3</accession>
<feature type="domain" description="Fibrinogen C-terminal" evidence="1">
    <location>
        <begin position="138"/>
        <end position="200"/>
    </location>
</feature>
<dbReference type="InterPro" id="IPR014716">
    <property type="entry name" value="Fibrinogen_a/b/g_C_1"/>
</dbReference>
<proteinExistence type="predicted"/>
<evidence type="ECO:0000259" key="1">
    <source>
        <dbReference type="PROSITE" id="PS51406"/>
    </source>
</evidence>
<dbReference type="AlphaFoldDB" id="A0A8S3Q3F3"/>
<dbReference type="NCBIfam" id="NF040941">
    <property type="entry name" value="GGGWT_bact"/>
    <property type="match status" value="1"/>
</dbReference>
<dbReference type="InterPro" id="IPR002181">
    <property type="entry name" value="Fibrinogen_a/b/g_C_dom"/>
</dbReference>
<gene>
    <name evidence="2" type="ORF">MEDL_6480</name>
</gene>
<dbReference type="Gene3D" id="3.90.215.10">
    <property type="entry name" value="Gamma Fibrinogen, chain A, domain 1"/>
    <property type="match status" value="1"/>
</dbReference>
<evidence type="ECO:0000313" key="3">
    <source>
        <dbReference type="Proteomes" id="UP000683360"/>
    </source>
</evidence>
<dbReference type="EMBL" id="CAJPWZ010000358">
    <property type="protein sequence ID" value="CAG2191307.1"/>
    <property type="molecule type" value="Genomic_DNA"/>
</dbReference>